<dbReference type="Proteomes" id="UP001281147">
    <property type="component" value="Unassembled WGS sequence"/>
</dbReference>
<accession>A0ACC3NKW5</accession>
<dbReference type="EMBL" id="JAUTXU010000029">
    <property type="protein sequence ID" value="KAK3718858.1"/>
    <property type="molecule type" value="Genomic_DNA"/>
</dbReference>
<keyword evidence="2" id="KW-1185">Reference proteome</keyword>
<name>A0ACC3NKW5_9PEZI</name>
<gene>
    <name evidence="1" type="ORF">LTR37_004774</name>
</gene>
<protein>
    <submittedName>
        <fullName evidence="1">Uncharacterized protein</fullName>
    </submittedName>
</protein>
<reference evidence="1" key="1">
    <citation type="submission" date="2023-07" db="EMBL/GenBank/DDBJ databases">
        <title>Black Yeasts Isolated from many extreme environments.</title>
        <authorList>
            <person name="Coleine C."/>
            <person name="Stajich J.E."/>
            <person name="Selbmann L."/>
        </authorList>
    </citation>
    <scope>NUCLEOTIDE SEQUENCE</scope>
    <source>
        <strain evidence="1">CCFEE 5714</strain>
    </source>
</reference>
<organism evidence="1 2">
    <name type="scientific">Vermiconidia calcicola</name>
    <dbReference type="NCBI Taxonomy" id="1690605"/>
    <lineage>
        <taxon>Eukaryota</taxon>
        <taxon>Fungi</taxon>
        <taxon>Dikarya</taxon>
        <taxon>Ascomycota</taxon>
        <taxon>Pezizomycotina</taxon>
        <taxon>Dothideomycetes</taxon>
        <taxon>Dothideomycetidae</taxon>
        <taxon>Mycosphaerellales</taxon>
        <taxon>Extremaceae</taxon>
        <taxon>Vermiconidia</taxon>
    </lineage>
</organism>
<evidence type="ECO:0000313" key="1">
    <source>
        <dbReference type="EMBL" id="KAK3718858.1"/>
    </source>
</evidence>
<evidence type="ECO:0000313" key="2">
    <source>
        <dbReference type="Proteomes" id="UP001281147"/>
    </source>
</evidence>
<proteinExistence type="predicted"/>
<sequence length="1696" mass="185234">MPKSCTSLDERAPPPTTARLENSLTEHPYDLQEYLEQHESKRKTVLYLAYGSNLCNETFRGKRGIKPLSQVNVQVPSLRLTFDLPGLPYAEPCFANTGRRDPGNDPFAQETETAIDGEKTPLLAPSTRKSRYRKDQWHKGLVGVVYEVTPEDYAHIIQTEGGGASYHDIMVDCHAFPLDNPEAPVPQNPTLPPFKAHTLFAPASAPGDPPPKDGGRFQRPDTSYAQPSSRYLKLMTDGAAETGLPYEYQHYLHSLRPYTITTARQRVGQFIFMAIWFPFISLVFALGKRFADDKGRTPRWLREFTGAMFKAVWVSYDVFFKPVFGNGERTTTDTDENDKQGARTLAPRVPVGELKDMIPSVQEKSRIADQFSFSYVVFEVMVREGAHERVPARFVAKAGRLQPHFTALSFQSQLRAVQQFVMAPFGQSWQTQTTINISQDATSSPETSADAPNQVQTENTVDRVEDSVENIPKRLQAGAVQPPQSSQLEEEPEDELYSLSPQVKASKRKTKTATDVTKPAMQNGSHPQNDTRDSDERDGLHQDRSNAGALSAIDTLLVKGATVHKARAKQPVRAQDEVRTTELDGMRRYRRKVIYIADPSTGDVDELQGSDDRLSGPVGSHPKSSKRPKTATSAGRTNALDSTSLPNGRGTARVTTKAETSTLAALRTRRQAQADGAVPGSHNSASAATVGSRPNSVAGNRRPDLQAPGKAVQTPARSAVGDPQTANRPATGKLPPRKTGVTTRRPAETHFERTQHGRRRHNLEDASGESDIIAVGREHSDVPESVHPAGKGVLKAPTRAKRERKAKEEMAYHMSPSSSEDESSRPPKKARTSKASTAKPSTKQSAASTAKTAKSSKAAASGPSAGSALRSVESKRGRSGKKLQAGHNDPEAATTARARMKSRSNEEDPDAAVRRPPTKKPPEMQHDEEGEKENHIPNRHSNDESLEDFENQVIAYNGDQKSDDLGNADVINKAQPHDSTARSKRPTSGTRVESLVKRDGPSGRRSFKQKQGASQDDPVILSDLPASSSPRSKTPPMDRMPIVAERPRGTSTKAEAPKTPAVLHSSPPIVGKQASLAMINGLVDMNTAKRATIISFDKSGPRNQGSLSAHKGIPGSGRTNRSSIPPVAGPTAPSTSSRTRLEARRAHGPSSAATSVKSFKTNKSAAPSNVAEDVPDALTGFLRKGKKGKERDAATAGSAPRDDQGPAMRIAPVLNNDDYTNIDDFEGTTFVDAQPAEEVIEHMKPESRPSDSQVAMPPPAPKPSKSPRPHKAPVVPLMFGSEGDGGSAEVTQAIKPAGMTKRKLDAEMSADIAPKRMRASVEAGSLVPNVVQTVQPPPQESKIDRKLAVSQKDDRPVPEPTKRDARKPRKHNSQGSQKVDIHGSPVPQGMVVEGQATVLEVFSQQAGISSDSIPNGTVVARKGATVQRPDTVLQHQELPPPSRQPQLMSSNRKPLPAPSQEPSRATTSLGRIERGRLMVENHAEKLATDPFTSSEEARQHPSRTNSSSNFIEQLRRLTAQDPRGEAQQEDPDKTLVEPEETIRKPKQVVSISSQSSSDVSSQADETPDSVRDLGVWRNALLPHQMNMFDELVNVAHRIVRHLVDSETAATNIVDDYRRRGIQLIQQMELTHKKQHQKYVATLEERKKRLRKDLSECSKKLKESTATVAAGKKLHVNQRPVQDEVSEKLRDLVAEYC</sequence>
<comment type="caution">
    <text evidence="1">The sequence shown here is derived from an EMBL/GenBank/DDBJ whole genome shotgun (WGS) entry which is preliminary data.</text>
</comment>